<keyword evidence="3" id="KW-1185">Reference proteome</keyword>
<evidence type="ECO:0000313" key="3">
    <source>
        <dbReference type="Proteomes" id="UP001168380"/>
    </source>
</evidence>
<dbReference type="EMBL" id="JAULRT010000035">
    <property type="protein sequence ID" value="MDO3381468.1"/>
    <property type="molecule type" value="Genomic_DNA"/>
</dbReference>
<dbReference type="Gene3D" id="3.10.450.50">
    <property type="match status" value="1"/>
</dbReference>
<dbReference type="RefSeq" id="WP_302711603.1">
    <property type="nucleotide sequence ID" value="NZ_JAULRT010000035.1"/>
</dbReference>
<reference evidence="2" key="1">
    <citation type="submission" date="2023-07" db="EMBL/GenBank/DDBJ databases">
        <title>Gilvimarinus algae sp. nov., isolated from the surface of Kelp.</title>
        <authorList>
            <person name="Sun Y.Y."/>
            <person name="Gong Y."/>
            <person name="Du Z.J."/>
        </authorList>
    </citation>
    <scope>NUCLEOTIDE SEQUENCE</scope>
    <source>
        <strain evidence="2">SDUM040014</strain>
    </source>
</reference>
<organism evidence="2 3">
    <name type="scientific">Gilvimarinus algae</name>
    <dbReference type="NCBI Taxonomy" id="3058037"/>
    <lineage>
        <taxon>Bacteria</taxon>
        <taxon>Pseudomonadati</taxon>
        <taxon>Pseudomonadota</taxon>
        <taxon>Gammaproteobacteria</taxon>
        <taxon>Cellvibrionales</taxon>
        <taxon>Cellvibrionaceae</taxon>
        <taxon>Gilvimarinus</taxon>
    </lineage>
</organism>
<sequence length="142" mass="15835">MKHWILFLILLCTACAQTPSPVASAPESDRDPAAIVSSYLALWQEPDPQQRLQQMAALWHKSGEHRTPRTHSVGLAEFNQEIGDFQAQFPGAQVRVGKLRQTGPYLSFDFALLDTSGQLIVEGLDYLELAPNGKIRRVIGFF</sequence>
<protein>
    <recommendedName>
        <fullName evidence="4">SnoaL-like domain-containing protein</fullName>
    </recommendedName>
</protein>
<proteinExistence type="predicted"/>
<gene>
    <name evidence="2" type="ORF">QWI16_04735</name>
</gene>
<dbReference type="InterPro" id="IPR032710">
    <property type="entry name" value="NTF2-like_dom_sf"/>
</dbReference>
<accession>A0ABT8TBR4</accession>
<evidence type="ECO:0008006" key="4">
    <source>
        <dbReference type="Google" id="ProtNLM"/>
    </source>
</evidence>
<name>A0ABT8TBR4_9GAMM</name>
<evidence type="ECO:0000256" key="1">
    <source>
        <dbReference type="SAM" id="SignalP"/>
    </source>
</evidence>
<comment type="caution">
    <text evidence="2">The sequence shown here is derived from an EMBL/GenBank/DDBJ whole genome shotgun (WGS) entry which is preliminary data.</text>
</comment>
<keyword evidence="1" id="KW-0732">Signal</keyword>
<feature type="signal peptide" evidence="1">
    <location>
        <begin position="1"/>
        <end position="25"/>
    </location>
</feature>
<dbReference type="SUPFAM" id="SSF54427">
    <property type="entry name" value="NTF2-like"/>
    <property type="match status" value="1"/>
</dbReference>
<feature type="chain" id="PRO_5047532141" description="SnoaL-like domain-containing protein" evidence="1">
    <location>
        <begin position="26"/>
        <end position="142"/>
    </location>
</feature>
<evidence type="ECO:0000313" key="2">
    <source>
        <dbReference type="EMBL" id="MDO3381468.1"/>
    </source>
</evidence>
<dbReference type="Proteomes" id="UP001168380">
    <property type="component" value="Unassembled WGS sequence"/>
</dbReference>